<keyword evidence="3" id="KW-1185">Reference proteome</keyword>
<organism evidence="2 3">
    <name type="scientific">Alkaliphilus flagellatus</name>
    <dbReference type="NCBI Taxonomy" id="2841507"/>
    <lineage>
        <taxon>Bacteria</taxon>
        <taxon>Bacillati</taxon>
        <taxon>Bacillota</taxon>
        <taxon>Clostridia</taxon>
        <taxon>Peptostreptococcales</taxon>
        <taxon>Natronincolaceae</taxon>
        <taxon>Alkaliphilus</taxon>
    </lineage>
</organism>
<feature type="coiled-coil region" evidence="1">
    <location>
        <begin position="18"/>
        <end position="45"/>
    </location>
</feature>
<protein>
    <recommendedName>
        <fullName evidence="4">Transposase</fullName>
    </recommendedName>
</protein>
<name>A0ABS6G7P2_9FIRM</name>
<dbReference type="EMBL" id="JAHLQK010000006">
    <property type="protein sequence ID" value="MBU5677747.1"/>
    <property type="molecule type" value="Genomic_DNA"/>
</dbReference>
<evidence type="ECO:0008006" key="4">
    <source>
        <dbReference type="Google" id="ProtNLM"/>
    </source>
</evidence>
<evidence type="ECO:0000313" key="2">
    <source>
        <dbReference type="EMBL" id="MBU5677747.1"/>
    </source>
</evidence>
<evidence type="ECO:0000256" key="1">
    <source>
        <dbReference type="SAM" id="Coils"/>
    </source>
</evidence>
<reference evidence="2 3" key="1">
    <citation type="submission" date="2021-06" db="EMBL/GenBank/DDBJ databases">
        <authorList>
            <person name="Sun Q."/>
            <person name="Li D."/>
        </authorList>
    </citation>
    <scope>NUCLEOTIDE SEQUENCE [LARGE SCALE GENOMIC DNA]</scope>
    <source>
        <strain evidence="2 3">MSJ-5</strain>
    </source>
</reference>
<gene>
    <name evidence="2" type="ORF">KQI88_15105</name>
</gene>
<proteinExistence type="predicted"/>
<dbReference type="RefSeq" id="WP_216418723.1">
    <property type="nucleotide sequence ID" value="NZ_JAHLQK010000006.1"/>
</dbReference>
<sequence>MLNDQQMQEIKADINYFVSQLISEINRLKDEVSYLERQNEILKEQLKQPK</sequence>
<accession>A0ABS6G7P2</accession>
<keyword evidence="1" id="KW-0175">Coiled coil</keyword>
<comment type="caution">
    <text evidence="2">The sequence shown here is derived from an EMBL/GenBank/DDBJ whole genome shotgun (WGS) entry which is preliminary data.</text>
</comment>
<dbReference type="Proteomes" id="UP000779508">
    <property type="component" value="Unassembled WGS sequence"/>
</dbReference>
<evidence type="ECO:0000313" key="3">
    <source>
        <dbReference type="Proteomes" id="UP000779508"/>
    </source>
</evidence>